<accession>A0A0P9CWP0</accession>
<proteinExistence type="predicted"/>
<protein>
    <submittedName>
        <fullName evidence="2">Uncharacterized protein</fullName>
    </submittedName>
</protein>
<dbReference type="AlphaFoldDB" id="A0A0P9CWP0"/>
<keyword evidence="1" id="KW-0472">Membrane</keyword>
<evidence type="ECO:0000313" key="2">
    <source>
        <dbReference type="EMBL" id="KPV50561.1"/>
    </source>
</evidence>
<keyword evidence="1" id="KW-0812">Transmembrane</keyword>
<organism evidence="2 3">
    <name type="scientific">Kouleothrix aurantiaca</name>
    <dbReference type="NCBI Taxonomy" id="186479"/>
    <lineage>
        <taxon>Bacteria</taxon>
        <taxon>Bacillati</taxon>
        <taxon>Chloroflexota</taxon>
        <taxon>Chloroflexia</taxon>
        <taxon>Chloroflexales</taxon>
        <taxon>Roseiflexineae</taxon>
        <taxon>Roseiflexaceae</taxon>
        <taxon>Kouleothrix</taxon>
    </lineage>
</organism>
<reference evidence="2 3" key="1">
    <citation type="submission" date="2015-09" db="EMBL/GenBank/DDBJ databases">
        <title>Draft genome sequence of Kouleothrix aurantiaca JCM 19913.</title>
        <authorList>
            <person name="Hemp J."/>
        </authorList>
    </citation>
    <scope>NUCLEOTIDE SEQUENCE [LARGE SCALE GENOMIC DNA]</scope>
    <source>
        <strain evidence="2 3">COM-B</strain>
    </source>
</reference>
<keyword evidence="3" id="KW-1185">Reference proteome</keyword>
<dbReference type="Proteomes" id="UP000050509">
    <property type="component" value="Unassembled WGS sequence"/>
</dbReference>
<sequence>MMYGWVFMGMALHFGYGLARPTWANARGQLLGFLAYDSVLIVPFLQHFASVRPEHLLRLVVATGIVIFSGAIALYYLGIQPATRIWQPEPPLLPADG</sequence>
<gene>
    <name evidence="2" type="ORF">SE17_26190</name>
</gene>
<evidence type="ECO:0000313" key="3">
    <source>
        <dbReference type="Proteomes" id="UP000050509"/>
    </source>
</evidence>
<dbReference type="EMBL" id="LJCR01001325">
    <property type="protein sequence ID" value="KPV50561.1"/>
    <property type="molecule type" value="Genomic_DNA"/>
</dbReference>
<evidence type="ECO:0000256" key="1">
    <source>
        <dbReference type="SAM" id="Phobius"/>
    </source>
</evidence>
<keyword evidence="1" id="KW-1133">Transmembrane helix</keyword>
<name>A0A0P9CWP0_9CHLR</name>
<feature type="transmembrane region" description="Helical" evidence="1">
    <location>
        <begin position="29"/>
        <end position="49"/>
    </location>
</feature>
<comment type="caution">
    <text evidence="2">The sequence shown here is derived from an EMBL/GenBank/DDBJ whole genome shotgun (WGS) entry which is preliminary data.</text>
</comment>
<feature type="transmembrane region" description="Helical" evidence="1">
    <location>
        <begin position="56"/>
        <end position="77"/>
    </location>
</feature>